<organism evidence="2 3">
    <name type="scientific">Clostridium simiarum</name>
    <dbReference type="NCBI Taxonomy" id="2841506"/>
    <lineage>
        <taxon>Bacteria</taxon>
        <taxon>Bacillati</taxon>
        <taxon>Bacillota</taxon>
        <taxon>Clostridia</taxon>
        <taxon>Eubacteriales</taxon>
        <taxon>Clostridiaceae</taxon>
        <taxon>Clostridium</taxon>
    </lineage>
</organism>
<feature type="transmembrane region" description="Helical" evidence="1">
    <location>
        <begin position="46"/>
        <end position="65"/>
    </location>
</feature>
<comment type="caution">
    <text evidence="2">The sequence shown here is derived from an EMBL/GenBank/DDBJ whole genome shotgun (WGS) entry which is preliminary data.</text>
</comment>
<keyword evidence="1" id="KW-1133">Transmembrane helix</keyword>
<evidence type="ECO:0000256" key="1">
    <source>
        <dbReference type="SAM" id="Phobius"/>
    </source>
</evidence>
<accession>A0ABS6F1A6</accession>
<reference evidence="2 3" key="1">
    <citation type="submission" date="2021-06" db="EMBL/GenBank/DDBJ databases">
        <authorList>
            <person name="Sun Q."/>
            <person name="Li D."/>
        </authorList>
    </citation>
    <scope>NUCLEOTIDE SEQUENCE [LARGE SCALE GENOMIC DNA]</scope>
    <source>
        <strain evidence="2 3">MSJ-4</strain>
    </source>
</reference>
<proteinExistence type="predicted"/>
<dbReference type="RefSeq" id="WP_032123623.1">
    <property type="nucleotide sequence ID" value="NZ_JAHLQL010000002.1"/>
</dbReference>
<gene>
    <name evidence="2" type="ORF">KQI89_07950</name>
</gene>
<dbReference type="EMBL" id="JAHLQL010000002">
    <property type="protein sequence ID" value="MBU5591695.1"/>
    <property type="molecule type" value="Genomic_DNA"/>
</dbReference>
<feature type="transmembrane region" description="Helical" evidence="1">
    <location>
        <begin position="12"/>
        <end position="34"/>
    </location>
</feature>
<dbReference type="Proteomes" id="UP000736583">
    <property type="component" value="Unassembled WGS sequence"/>
</dbReference>
<keyword evidence="1" id="KW-0812">Transmembrane</keyword>
<keyword evidence="3" id="KW-1185">Reference proteome</keyword>
<evidence type="ECO:0000313" key="3">
    <source>
        <dbReference type="Proteomes" id="UP000736583"/>
    </source>
</evidence>
<name>A0ABS6F1A6_9CLOT</name>
<evidence type="ECO:0000313" key="2">
    <source>
        <dbReference type="EMBL" id="MBU5591695.1"/>
    </source>
</evidence>
<protein>
    <submittedName>
        <fullName evidence="2">Uncharacterized protein</fullName>
    </submittedName>
</protein>
<keyword evidence="1" id="KW-0472">Membrane</keyword>
<sequence length="172" mass="19915">MRTMYKEVVTRRRIPVIVSILLGLIIMIIIANIVEEIKIANYEIGFITNPVFFTITSIVIFLELLKCKVKYKYSIISNQLIIHRLKNKEQSVVENVQLEDIVFIGKVRDIKSNISKDMKEVVNSIGTKRYVCSPIMPNQYCCIYKNGAKYKKFYFQPSGEFINKVNSHLQAA</sequence>